<dbReference type="Proteomes" id="UP000095552">
    <property type="component" value="Unassembled WGS sequence"/>
</dbReference>
<dbReference type="AlphaFoldDB" id="A0A1E5SYU6"/>
<name>A0A1E5SYU6_9BACT</name>
<comment type="caution">
    <text evidence="1">The sequence shown here is derived from an EMBL/GenBank/DDBJ whole genome shotgun (WGS) entry which is preliminary data.</text>
</comment>
<dbReference type="STRING" id="1563681.BFP71_12560"/>
<dbReference type="Gene3D" id="2.40.160.20">
    <property type="match status" value="1"/>
</dbReference>
<reference evidence="1 2" key="1">
    <citation type="submission" date="2016-08" db="EMBL/GenBank/DDBJ databases">
        <title>Draft genome of Fabibacter sp. strain SK-8.</title>
        <authorList>
            <person name="Wong S.-K."/>
            <person name="Hamasaki K."/>
            <person name="Yoshizawa S."/>
        </authorList>
    </citation>
    <scope>NUCLEOTIDE SEQUENCE [LARGE SCALE GENOMIC DNA]</scope>
    <source>
        <strain evidence="1 2">SK-8</strain>
    </source>
</reference>
<gene>
    <name evidence="1" type="ORF">BFP71_12560</name>
</gene>
<keyword evidence="2" id="KW-1185">Reference proteome</keyword>
<evidence type="ECO:0000313" key="1">
    <source>
        <dbReference type="EMBL" id="OEK04308.1"/>
    </source>
</evidence>
<dbReference type="EMBL" id="MDGQ01000005">
    <property type="protein sequence ID" value="OEK04308.1"/>
    <property type="molecule type" value="Genomic_DNA"/>
</dbReference>
<evidence type="ECO:0000313" key="2">
    <source>
        <dbReference type="Proteomes" id="UP000095552"/>
    </source>
</evidence>
<organism evidence="1 2">
    <name type="scientific">Roseivirga misakiensis</name>
    <dbReference type="NCBI Taxonomy" id="1563681"/>
    <lineage>
        <taxon>Bacteria</taxon>
        <taxon>Pseudomonadati</taxon>
        <taxon>Bacteroidota</taxon>
        <taxon>Cytophagia</taxon>
        <taxon>Cytophagales</taxon>
        <taxon>Roseivirgaceae</taxon>
        <taxon>Roseivirga</taxon>
    </lineage>
</organism>
<sequence>MLHNQVNMKYNKLLLFVLLAVICSSCATIINKPNQNIKLRANQETKLIVQNDTLNAPKGETINFSVLRKRPFDLGVLKNGEIQTLSIETKTPTYYWANAWTYGIGFVVDEISKDKLIYPNRIYLDLSENQVSYLPYFPMSEERLKLKNQISITPTALVGFYHPGIEVGYQRLLGQNFALQANYRHMLSANNEFARNASGFRVELNPKFYFRNEEKSRIYSSLSLEFLRKDHDAEFSFSVPENFDDDDFSNDIIDEILPVEKRFFSITPRIGIEHYLSDRLVLDAFFGIGLRYRETRVLGVNPNYEFFSEDDWFMVRYDSNRPSNRLGVNFDMNFRISWVF</sequence>
<accession>A0A1E5SYU6</accession>
<protein>
    <submittedName>
        <fullName evidence="1">Uncharacterized protein</fullName>
    </submittedName>
</protein>
<proteinExistence type="predicted"/>